<dbReference type="SUPFAM" id="SSF54909">
    <property type="entry name" value="Dimeric alpha+beta barrel"/>
    <property type="match status" value="1"/>
</dbReference>
<reference evidence="2 3" key="1">
    <citation type="submission" date="2017-03" db="EMBL/GenBank/DDBJ databases">
        <title>Genome analysis of strain PAMC 26577.</title>
        <authorList>
            <person name="Oh H.-M."/>
            <person name="Yang J.-A."/>
        </authorList>
    </citation>
    <scope>NUCLEOTIDE SEQUENCE [LARGE SCALE GENOMIC DNA]</scope>
    <source>
        <strain evidence="2 3">PAMC 26577</strain>
    </source>
</reference>
<evidence type="ECO:0000259" key="1">
    <source>
        <dbReference type="PROSITE" id="PS51725"/>
    </source>
</evidence>
<dbReference type="PANTHER" id="PTHR33336">
    <property type="entry name" value="QUINOL MONOOXYGENASE YGIN-RELATED"/>
    <property type="match status" value="1"/>
</dbReference>
<name>A0A242MTP2_CABSO</name>
<dbReference type="InterPro" id="IPR007138">
    <property type="entry name" value="ABM_dom"/>
</dbReference>
<dbReference type="RefSeq" id="WP_075359028.1">
    <property type="nucleotide sequence ID" value="NZ_MSRG01000055.1"/>
</dbReference>
<dbReference type="Pfam" id="PF03992">
    <property type="entry name" value="ABM"/>
    <property type="match status" value="1"/>
</dbReference>
<dbReference type="AlphaFoldDB" id="A0A242MTP2"/>
<dbReference type="InterPro" id="IPR011008">
    <property type="entry name" value="Dimeric_a/b-barrel"/>
</dbReference>
<protein>
    <recommendedName>
        <fullName evidence="1">ABM domain-containing protein</fullName>
    </recommendedName>
</protein>
<dbReference type="InterPro" id="IPR050744">
    <property type="entry name" value="AI-2_Isomerase_LsrG"/>
</dbReference>
<sequence>MAEVLNAIAIMKASAGKEDQLKGLLLDALPKFQAEPGCLAYTLLNDLEQPTRFITYEAWESEAALQAHMKAPTLTQATPVMKEILAEPMEQIRLNALPGSTL</sequence>
<dbReference type="PROSITE" id="PS51725">
    <property type="entry name" value="ABM"/>
    <property type="match status" value="1"/>
</dbReference>
<dbReference type="GO" id="GO:0016491">
    <property type="term" value="F:oxidoreductase activity"/>
    <property type="evidence" value="ECO:0007669"/>
    <property type="project" value="TreeGrafter"/>
</dbReference>
<dbReference type="PANTHER" id="PTHR33336:SF3">
    <property type="entry name" value="ABM DOMAIN-CONTAINING PROTEIN"/>
    <property type="match status" value="1"/>
</dbReference>
<dbReference type="GO" id="GO:0005829">
    <property type="term" value="C:cytosol"/>
    <property type="evidence" value="ECO:0007669"/>
    <property type="project" value="TreeGrafter"/>
</dbReference>
<comment type="caution">
    <text evidence="2">The sequence shown here is derived from an EMBL/GenBank/DDBJ whole genome shotgun (WGS) entry which is preliminary data.</text>
</comment>
<evidence type="ECO:0000313" key="2">
    <source>
        <dbReference type="EMBL" id="OTP74700.1"/>
    </source>
</evidence>
<accession>A0A242MTP2</accession>
<dbReference type="Proteomes" id="UP000195221">
    <property type="component" value="Unassembled WGS sequence"/>
</dbReference>
<organism evidence="2 3">
    <name type="scientific">Caballeronia sordidicola</name>
    <name type="common">Burkholderia sordidicola</name>
    <dbReference type="NCBI Taxonomy" id="196367"/>
    <lineage>
        <taxon>Bacteria</taxon>
        <taxon>Pseudomonadati</taxon>
        <taxon>Pseudomonadota</taxon>
        <taxon>Betaproteobacteria</taxon>
        <taxon>Burkholderiales</taxon>
        <taxon>Burkholderiaceae</taxon>
        <taxon>Caballeronia</taxon>
    </lineage>
</organism>
<dbReference type="Gene3D" id="3.30.70.100">
    <property type="match status" value="1"/>
</dbReference>
<evidence type="ECO:0000313" key="3">
    <source>
        <dbReference type="Proteomes" id="UP000195221"/>
    </source>
</evidence>
<proteinExistence type="predicted"/>
<gene>
    <name evidence="2" type="ORF">PAMC26577_15485</name>
</gene>
<dbReference type="EMBL" id="NBTZ01000060">
    <property type="protein sequence ID" value="OTP74700.1"/>
    <property type="molecule type" value="Genomic_DNA"/>
</dbReference>
<feature type="domain" description="ABM" evidence="1">
    <location>
        <begin position="5"/>
        <end position="93"/>
    </location>
</feature>